<keyword evidence="4" id="KW-1185">Reference proteome</keyword>
<dbReference type="Proteomes" id="UP000005408">
    <property type="component" value="Unassembled WGS sequence"/>
</dbReference>
<organism evidence="3 4">
    <name type="scientific">Magallana gigas</name>
    <name type="common">Pacific oyster</name>
    <name type="synonym">Crassostrea gigas</name>
    <dbReference type="NCBI Taxonomy" id="29159"/>
    <lineage>
        <taxon>Eukaryota</taxon>
        <taxon>Metazoa</taxon>
        <taxon>Spiralia</taxon>
        <taxon>Lophotrochozoa</taxon>
        <taxon>Mollusca</taxon>
        <taxon>Bivalvia</taxon>
        <taxon>Autobranchia</taxon>
        <taxon>Pteriomorphia</taxon>
        <taxon>Ostreida</taxon>
        <taxon>Ostreoidea</taxon>
        <taxon>Ostreidae</taxon>
        <taxon>Magallana</taxon>
    </lineage>
</organism>
<feature type="compositionally biased region" description="Polar residues" evidence="1">
    <location>
        <begin position="19"/>
        <end position="31"/>
    </location>
</feature>
<feature type="signal peptide" evidence="2">
    <location>
        <begin position="1"/>
        <end position="19"/>
    </location>
</feature>
<feature type="compositionally biased region" description="Low complexity" evidence="1">
    <location>
        <begin position="46"/>
        <end position="57"/>
    </location>
</feature>
<proteinExistence type="predicted"/>
<evidence type="ECO:0000256" key="1">
    <source>
        <dbReference type="SAM" id="MobiDB-lite"/>
    </source>
</evidence>
<name>A0A8W8LDA3_MAGGI</name>
<protein>
    <submittedName>
        <fullName evidence="3">Uncharacterized protein</fullName>
    </submittedName>
</protein>
<accession>A0A8W8LDA3</accession>
<evidence type="ECO:0000313" key="4">
    <source>
        <dbReference type="Proteomes" id="UP000005408"/>
    </source>
</evidence>
<reference evidence="3" key="1">
    <citation type="submission" date="2022-08" db="UniProtKB">
        <authorList>
            <consortium name="EnsemblMetazoa"/>
        </authorList>
    </citation>
    <scope>IDENTIFICATION</scope>
    <source>
        <strain evidence="3">05x7-T-G4-1.051#20</strain>
    </source>
</reference>
<evidence type="ECO:0000313" key="3">
    <source>
        <dbReference type="EnsemblMetazoa" id="G27754.1:cds"/>
    </source>
</evidence>
<evidence type="ECO:0000256" key="2">
    <source>
        <dbReference type="SAM" id="SignalP"/>
    </source>
</evidence>
<dbReference type="AlphaFoldDB" id="A0A8W8LDA3"/>
<keyword evidence="2" id="KW-0732">Signal</keyword>
<dbReference type="EnsemblMetazoa" id="G27754.1">
    <property type="protein sequence ID" value="G27754.1:cds"/>
    <property type="gene ID" value="G27754"/>
</dbReference>
<feature type="region of interest" description="Disordered" evidence="1">
    <location>
        <begin position="19"/>
        <end position="79"/>
    </location>
</feature>
<sequence>MKPTPVFVILLVMTTSKGAMTSPAATGSPRNTTSTPVAATGGGGPVTTTGIRGSITTTGGGGSVTTNGGGKSVTTTGGGEKSGADGVLLSYYVFALTVFGAYFMQCIEHRV</sequence>
<feature type="compositionally biased region" description="Gly residues" evidence="1">
    <location>
        <begin position="58"/>
        <end position="79"/>
    </location>
</feature>
<feature type="chain" id="PRO_5036471172" evidence="2">
    <location>
        <begin position="20"/>
        <end position="111"/>
    </location>
</feature>